<feature type="region of interest" description="Disordered" evidence="2">
    <location>
        <begin position="1"/>
        <end position="72"/>
    </location>
</feature>
<evidence type="ECO:0000313" key="4">
    <source>
        <dbReference type="Proteomes" id="UP001283361"/>
    </source>
</evidence>
<comment type="caution">
    <text evidence="3">The sequence shown here is derived from an EMBL/GenBank/DDBJ whole genome shotgun (WGS) entry which is preliminary data.</text>
</comment>
<sequence>MKVPEVNNLRTRELNPSSKNVETSLQFNFKQSSSYDRQEERLVTSRGTKSEQSSKAVRDKRDNDTLEVSSKSPYEISSSFNGRKLLAVSSPNFNSAAKSIAASPIETDTFAKQLSEKNAKIKKEVKNGPTVYMAKWPALREKMLALKKKISAARKKLDEPVNLLLERIDEGDQLKKQASHVSNLQRLEHFGKTPNTKTVTALKNTYKALDKGIAKLGGQFSQIEGSLTGKSVNVDVQKLERELRKRMQFVAPDVESAIDSGWSAITSSLADTTNFQYSVLTDTPPSPVFSIYRFGDEHGEKTYLKEDLKNMQRSIDSLSIESMDTTDPDLQRVDKVLKNLLSRTRLTNEIEAEHSIDNMDVNKKMKNSFTFDENDIYFGVDHHQDANVGDEMSTIKDGVFYLFDSRNRPENILRSNEEGGTEFHIDLTPGAVTDKTSGGGVPGAQSQLDVADIFDEEHDLHTDSDIQNGKYDEVAHGIISGNADEGMKTVDGLSIGGIKRKLHRRKRSTIDPEHAGARKKIVVKGNVIHGDDDESVQRNVHTMVDMPYTGGDKPPTRRKSKSKEDTQSFNMVDMVEIDKKKAAMGRKMPEYKVEDEVDETGDEGSDVLFAMNNLPFESYDKVPLKESLAETVKKYDDQEFEDESMELGSVNNQDIDSGDMSFYRDTNLMKAYKTSLNLRPSLPETVRATDPNYNRINDGLAGDFRLAPGEIVEETDNPIYRLDDKYPATGPNAGREVGSLAFWNKEIQRLDETERRNKLLAGKLQKGFIGEGSYGQSPLSRDLVFLGGKKSSPRVSDLFSDQVREIIKETQEKDNTVHSGRKRLPPWRKDFNFGAEVSEDNELERRKEDELVSLINPGLDVMVRRMEKIEASKKPGSQDLAEVNKVVLSLLDDAPVNPEEFDYLRQLADVSVFTKPVNSNPATLEDNQPKDKLTLTALKGLDRAAKTLKQIDEDMKSKQREQLKKELADAEKLRRQVKVDEEKKRMEKMWEHIKAIPKMEAITEDLRKKRVRQYEYLRDYLHDAYNQRVKIQKQNYKKYLKLFKKMKKVKKEIDALAKYP</sequence>
<proteinExistence type="predicted"/>
<evidence type="ECO:0000256" key="2">
    <source>
        <dbReference type="SAM" id="MobiDB-lite"/>
    </source>
</evidence>
<name>A0AAE1ADU7_9GAST</name>
<keyword evidence="4" id="KW-1185">Reference proteome</keyword>
<organism evidence="3 4">
    <name type="scientific">Elysia crispata</name>
    <name type="common">lettuce slug</name>
    <dbReference type="NCBI Taxonomy" id="231223"/>
    <lineage>
        <taxon>Eukaryota</taxon>
        <taxon>Metazoa</taxon>
        <taxon>Spiralia</taxon>
        <taxon>Lophotrochozoa</taxon>
        <taxon>Mollusca</taxon>
        <taxon>Gastropoda</taxon>
        <taxon>Heterobranchia</taxon>
        <taxon>Euthyneura</taxon>
        <taxon>Panpulmonata</taxon>
        <taxon>Sacoglossa</taxon>
        <taxon>Placobranchoidea</taxon>
        <taxon>Plakobranchidae</taxon>
        <taxon>Elysia</taxon>
    </lineage>
</organism>
<feature type="coiled-coil region" evidence="1">
    <location>
        <begin position="941"/>
        <end position="983"/>
    </location>
</feature>
<keyword evidence="1" id="KW-0175">Coiled coil</keyword>
<accession>A0AAE1ADU7</accession>
<evidence type="ECO:0000313" key="3">
    <source>
        <dbReference type="EMBL" id="KAK3785436.1"/>
    </source>
</evidence>
<gene>
    <name evidence="3" type="ORF">RRG08_009058</name>
</gene>
<evidence type="ECO:0000256" key="1">
    <source>
        <dbReference type="SAM" id="Coils"/>
    </source>
</evidence>
<dbReference type="AlphaFoldDB" id="A0AAE1ADU7"/>
<protein>
    <submittedName>
        <fullName evidence="3">Uncharacterized protein</fullName>
    </submittedName>
</protein>
<dbReference type="Proteomes" id="UP001283361">
    <property type="component" value="Unassembled WGS sequence"/>
</dbReference>
<dbReference type="EMBL" id="JAWDGP010002130">
    <property type="protein sequence ID" value="KAK3785436.1"/>
    <property type="molecule type" value="Genomic_DNA"/>
</dbReference>
<feature type="region of interest" description="Disordered" evidence="2">
    <location>
        <begin position="418"/>
        <end position="444"/>
    </location>
</feature>
<feature type="region of interest" description="Disordered" evidence="2">
    <location>
        <begin position="544"/>
        <end position="567"/>
    </location>
</feature>
<feature type="compositionally biased region" description="Polar residues" evidence="2">
    <location>
        <begin position="45"/>
        <end position="55"/>
    </location>
</feature>
<feature type="compositionally biased region" description="Polar residues" evidence="2">
    <location>
        <begin position="14"/>
        <end position="35"/>
    </location>
</feature>
<reference evidence="3" key="1">
    <citation type="journal article" date="2023" name="G3 (Bethesda)">
        <title>A reference genome for the long-term kleptoplast-retaining sea slug Elysia crispata morphotype clarki.</title>
        <authorList>
            <person name="Eastman K.E."/>
            <person name="Pendleton A.L."/>
            <person name="Shaikh M.A."/>
            <person name="Suttiyut T."/>
            <person name="Ogas R."/>
            <person name="Tomko P."/>
            <person name="Gavelis G."/>
            <person name="Widhalm J.R."/>
            <person name="Wisecaver J.H."/>
        </authorList>
    </citation>
    <scope>NUCLEOTIDE SEQUENCE</scope>
    <source>
        <strain evidence="3">ECLA1</strain>
    </source>
</reference>